<evidence type="ECO:0000256" key="1">
    <source>
        <dbReference type="SAM" id="Phobius"/>
    </source>
</evidence>
<proteinExistence type="predicted"/>
<dbReference type="PATRIC" id="fig|1235787.3.peg.2109"/>
<evidence type="ECO:0000313" key="2">
    <source>
        <dbReference type="EMBL" id="EOS07565.1"/>
    </source>
</evidence>
<feature type="transmembrane region" description="Helical" evidence="1">
    <location>
        <begin position="60"/>
        <end position="79"/>
    </location>
</feature>
<dbReference type="Proteomes" id="UP000014212">
    <property type="component" value="Unassembled WGS sequence"/>
</dbReference>
<keyword evidence="1" id="KW-1133">Transmembrane helix</keyword>
<feature type="transmembrane region" description="Helical" evidence="1">
    <location>
        <begin position="100"/>
        <end position="118"/>
    </location>
</feature>
<name>R9I2I0_BACUN</name>
<reference evidence="2 3" key="1">
    <citation type="submission" date="2013-04" db="EMBL/GenBank/DDBJ databases">
        <title>The Genome Sequence of Bacteroides uniformis dnLKV2.</title>
        <authorList>
            <consortium name="The Broad Institute Genomics Platform"/>
            <consortium name="The Broad Institute Genome Sequencing Center for Infectious Disease"/>
            <person name="Earl A."/>
            <person name="Xavier R."/>
            <person name="Kuhn K."/>
            <person name="Stappenbeck T."/>
            <person name="Walker B."/>
            <person name="Young S."/>
            <person name="Zeng Q."/>
            <person name="Gargeya S."/>
            <person name="Fitzgerald M."/>
            <person name="Haas B."/>
            <person name="Abouelleil A."/>
            <person name="Allen A.W."/>
            <person name="Alvarado L."/>
            <person name="Arachchi H.M."/>
            <person name="Berlin A.M."/>
            <person name="Chapman S.B."/>
            <person name="Gainer-Dewar J."/>
            <person name="Goldberg J."/>
            <person name="Griggs A."/>
            <person name="Gujja S."/>
            <person name="Hansen M."/>
            <person name="Howarth C."/>
            <person name="Imamovic A."/>
            <person name="Ireland A."/>
            <person name="Larimer J."/>
            <person name="McCowan C."/>
            <person name="Murphy C."/>
            <person name="Pearson M."/>
            <person name="Poon T.W."/>
            <person name="Priest M."/>
            <person name="Roberts A."/>
            <person name="Saif S."/>
            <person name="Shea T."/>
            <person name="Sisk P."/>
            <person name="Sykes S."/>
            <person name="Wortman J."/>
            <person name="Nusbaum C."/>
            <person name="Birren B."/>
        </authorList>
    </citation>
    <scope>NUCLEOTIDE SEQUENCE [LARGE SCALE GENOMIC DNA]</scope>
    <source>
        <strain evidence="3">dnLKV2</strain>
    </source>
</reference>
<protein>
    <submittedName>
        <fullName evidence="2">Uncharacterized protein</fullName>
    </submittedName>
</protein>
<keyword evidence="1" id="KW-0812">Transmembrane</keyword>
<organism evidence="2 3">
    <name type="scientific">Bacteroides uniformis dnLKV2</name>
    <dbReference type="NCBI Taxonomy" id="1235787"/>
    <lineage>
        <taxon>Bacteria</taxon>
        <taxon>Pseudomonadati</taxon>
        <taxon>Bacteroidota</taxon>
        <taxon>Bacteroidia</taxon>
        <taxon>Bacteroidales</taxon>
        <taxon>Bacteroidaceae</taxon>
        <taxon>Bacteroides</taxon>
    </lineage>
</organism>
<evidence type="ECO:0000313" key="3">
    <source>
        <dbReference type="Proteomes" id="UP000014212"/>
    </source>
</evidence>
<sequence>MEDKKLNEKESLELITQMIQNTRRNLDTGSGNMFLVWGYVSVLVTLTVLAGVYFTKNPLWMWGFWGIPVIGYLLTFLLMRKRQKMVKSYIDKILVQVWRMFGLICMIFVLMATDLERYEVILPK</sequence>
<gene>
    <name evidence="2" type="ORF">C801_02079</name>
</gene>
<accession>R9I2I0</accession>
<dbReference type="AlphaFoldDB" id="R9I2I0"/>
<dbReference type="EMBL" id="ASSO01000008">
    <property type="protein sequence ID" value="EOS07565.1"/>
    <property type="molecule type" value="Genomic_DNA"/>
</dbReference>
<comment type="caution">
    <text evidence="2">The sequence shown here is derived from an EMBL/GenBank/DDBJ whole genome shotgun (WGS) entry which is preliminary data.</text>
</comment>
<dbReference type="HOGENOM" id="CLU_1999414_0_0_10"/>
<feature type="transmembrane region" description="Helical" evidence="1">
    <location>
        <begin position="33"/>
        <end position="54"/>
    </location>
</feature>
<keyword evidence="1" id="KW-0472">Membrane</keyword>